<reference evidence="1 2" key="1">
    <citation type="journal article" date="2019" name="Int. J. Syst. Evol. Microbiol.">
        <title>The Global Catalogue of Microorganisms (GCM) 10K type strain sequencing project: providing services to taxonomists for standard genome sequencing and annotation.</title>
        <authorList>
            <consortium name="The Broad Institute Genomics Platform"/>
            <consortium name="The Broad Institute Genome Sequencing Center for Infectious Disease"/>
            <person name="Wu L."/>
            <person name="Ma J."/>
        </authorList>
    </citation>
    <scope>NUCLEOTIDE SEQUENCE [LARGE SCALE GENOMIC DNA]</scope>
    <source>
        <strain evidence="1 2">JCM 10425</strain>
    </source>
</reference>
<proteinExistence type="predicted"/>
<comment type="caution">
    <text evidence="1">The sequence shown here is derived from an EMBL/GenBank/DDBJ whole genome shotgun (WGS) entry which is preliminary data.</text>
</comment>
<dbReference type="EMBL" id="BAAAGX010000012">
    <property type="protein sequence ID" value="GAA0244995.1"/>
    <property type="molecule type" value="Genomic_DNA"/>
</dbReference>
<gene>
    <name evidence="1" type="ORF">GCM10009539_33030</name>
</gene>
<dbReference type="Proteomes" id="UP001500967">
    <property type="component" value="Unassembled WGS sequence"/>
</dbReference>
<evidence type="ECO:0000313" key="2">
    <source>
        <dbReference type="Proteomes" id="UP001500967"/>
    </source>
</evidence>
<protein>
    <submittedName>
        <fullName evidence="1">Uncharacterized protein</fullName>
    </submittedName>
</protein>
<organism evidence="1 2">
    <name type="scientific">Cryptosporangium japonicum</name>
    <dbReference type="NCBI Taxonomy" id="80872"/>
    <lineage>
        <taxon>Bacteria</taxon>
        <taxon>Bacillati</taxon>
        <taxon>Actinomycetota</taxon>
        <taxon>Actinomycetes</taxon>
        <taxon>Cryptosporangiales</taxon>
        <taxon>Cryptosporangiaceae</taxon>
        <taxon>Cryptosporangium</taxon>
    </lineage>
</organism>
<evidence type="ECO:0000313" key="1">
    <source>
        <dbReference type="EMBL" id="GAA0244995.1"/>
    </source>
</evidence>
<keyword evidence="2" id="KW-1185">Reference proteome</keyword>
<name>A0ABN0UBD7_9ACTN</name>
<sequence length="69" mass="7586">MLRTRNADGVTSRRDGALAGRRPALDLYTEQFGRRFIGLAPDRLSGPRTESARVSCALLETGLRINRGV</sequence>
<accession>A0ABN0UBD7</accession>